<dbReference type="InterPro" id="IPR013604">
    <property type="entry name" value="7TM_chemorcpt"/>
</dbReference>
<feature type="transmembrane region" description="Helical" evidence="8">
    <location>
        <begin position="37"/>
        <end position="54"/>
    </location>
</feature>
<sequence>MSTYYRSHSWILKLASLVYFIPCSFNEKTGAFEETRWNLAMFGVSISLAVPFWYSNIYLMATKFLPTYSSVLAAVSGIELLIYAFVTTSAILNVFVNRKRITVLMNVLFRTDWLLDSFGGSTRDDSRLFLAIISYMMLAFSFKIVHHKDLSIKILSTLILGRLVAAFLVAFVHRLCVNAIALRMKQLRMLYDSGLIKQDAHLFVERFDRYQRQIEQVDRCLSFPILQLFLLSTVQLLYFLDEWYTIVECAFLKTGSRLGYYWIVEETALCTRHFDDYRLQNTRAAKQINKFLLKNLHQKKKFSACGFFDIDNTVIYMVFSSIVTYLVILIQFKQLETDLTGTLGVPSFNGTKTNNGTTGQT</sequence>
<organism evidence="9">
    <name type="scientific">Anopheles sinensis</name>
    <name type="common">Mosquito</name>
    <dbReference type="NCBI Taxonomy" id="74873"/>
    <lineage>
        <taxon>Eukaryota</taxon>
        <taxon>Metazoa</taxon>
        <taxon>Ecdysozoa</taxon>
        <taxon>Arthropoda</taxon>
        <taxon>Hexapoda</taxon>
        <taxon>Insecta</taxon>
        <taxon>Pterygota</taxon>
        <taxon>Neoptera</taxon>
        <taxon>Endopterygota</taxon>
        <taxon>Diptera</taxon>
        <taxon>Nematocera</taxon>
        <taxon>Culicoidea</taxon>
        <taxon>Culicidae</taxon>
        <taxon>Anophelinae</taxon>
        <taxon>Anopheles</taxon>
    </lineage>
</organism>
<evidence type="ECO:0000313" key="9">
    <source>
        <dbReference type="EMBL" id="KFB49200.1"/>
    </source>
</evidence>
<feature type="transmembrane region" description="Helical" evidence="8">
    <location>
        <begin position="220"/>
        <end position="240"/>
    </location>
</feature>
<name>A0A084WG56_ANOSI</name>
<evidence type="ECO:0000313" key="10">
    <source>
        <dbReference type="EnsemblMetazoa" id="ASIC017201-PA"/>
    </source>
</evidence>
<keyword evidence="5 8" id="KW-0472">Membrane</keyword>
<dbReference type="GO" id="GO:0030424">
    <property type="term" value="C:axon"/>
    <property type="evidence" value="ECO:0007669"/>
    <property type="project" value="TreeGrafter"/>
</dbReference>
<feature type="transmembrane region" description="Helical" evidence="8">
    <location>
        <begin position="74"/>
        <end position="96"/>
    </location>
</feature>
<evidence type="ECO:0000313" key="11">
    <source>
        <dbReference type="Proteomes" id="UP000030765"/>
    </source>
</evidence>
<keyword evidence="4 8" id="KW-1133">Transmembrane helix</keyword>
<dbReference type="GO" id="GO:0008049">
    <property type="term" value="P:male courtship behavior"/>
    <property type="evidence" value="ECO:0007669"/>
    <property type="project" value="TreeGrafter"/>
</dbReference>
<comment type="caution">
    <text evidence="8">Lacks conserved residue(s) required for the propagation of feature annotation.</text>
</comment>
<evidence type="ECO:0000256" key="4">
    <source>
        <dbReference type="ARBA" id="ARBA00022989"/>
    </source>
</evidence>
<comment type="function">
    <text evidence="8">Gustatory receptor which mediates acceptance or avoidance behavior, depending on its substrates.</text>
</comment>
<feature type="transmembrane region" description="Helical" evidence="8">
    <location>
        <begin position="314"/>
        <end position="332"/>
    </location>
</feature>
<gene>
    <name evidence="9" type="ORF">ZHAS_00017201</name>
</gene>
<dbReference type="EMBL" id="KE525343">
    <property type="protein sequence ID" value="KFB49200.1"/>
    <property type="molecule type" value="Genomic_DNA"/>
</dbReference>
<dbReference type="Proteomes" id="UP000030765">
    <property type="component" value="Unassembled WGS sequence"/>
</dbReference>
<dbReference type="GO" id="GO:0050909">
    <property type="term" value="P:sensory perception of taste"/>
    <property type="evidence" value="ECO:0007669"/>
    <property type="project" value="InterPro"/>
</dbReference>
<feature type="transmembrane region" description="Helical" evidence="8">
    <location>
        <begin position="158"/>
        <end position="181"/>
    </location>
</feature>
<evidence type="ECO:0000256" key="2">
    <source>
        <dbReference type="ARBA" id="ARBA00022475"/>
    </source>
</evidence>
<dbReference type="PANTHER" id="PTHR21143">
    <property type="entry name" value="INVERTEBRATE GUSTATORY RECEPTOR"/>
    <property type="match status" value="1"/>
</dbReference>
<dbReference type="PANTHER" id="PTHR21143:SF134">
    <property type="entry name" value="GUSTATORY RECEPTOR"/>
    <property type="match status" value="1"/>
</dbReference>
<keyword evidence="2 8" id="KW-1003">Cell membrane</keyword>
<dbReference type="GO" id="GO:0043025">
    <property type="term" value="C:neuronal cell body"/>
    <property type="evidence" value="ECO:0007669"/>
    <property type="project" value="TreeGrafter"/>
</dbReference>
<feature type="transmembrane region" description="Helical" evidence="8">
    <location>
        <begin position="128"/>
        <end position="146"/>
    </location>
</feature>
<dbReference type="EMBL" id="ATLV01023443">
    <property type="status" value="NOT_ANNOTATED_CDS"/>
    <property type="molecule type" value="Genomic_DNA"/>
</dbReference>
<dbReference type="VEuPathDB" id="VectorBase:ASIC017201"/>
<dbReference type="GO" id="GO:0007635">
    <property type="term" value="P:chemosensory behavior"/>
    <property type="evidence" value="ECO:0007669"/>
    <property type="project" value="TreeGrafter"/>
</dbReference>
<keyword evidence="6 8" id="KW-0675">Receptor</keyword>
<dbReference type="VEuPathDB" id="VectorBase:ASIS020075"/>
<keyword evidence="7 8" id="KW-0807">Transducer</keyword>
<dbReference type="STRING" id="74873.A0A084WG56"/>
<dbReference type="GO" id="GO:0005886">
    <property type="term" value="C:plasma membrane"/>
    <property type="evidence" value="ECO:0007669"/>
    <property type="project" value="UniProtKB-SubCell"/>
</dbReference>
<proteinExistence type="inferred from homology"/>
<evidence type="ECO:0000256" key="3">
    <source>
        <dbReference type="ARBA" id="ARBA00022692"/>
    </source>
</evidence>
<accession>A0A084WG56</accession>
<protein>
    <recommendedName>
        <fullName evidence="8">Gustatory receptor</fullName>
    </recommendedName>
</protein>
<reference evidence="10" key="2">
    <citation type="submission" date="2020-05" db="UniProtKB">
        <authorList>
            <consortium name="EnsemblMetazoa"/>
        </authorList>
    </citation>
    <scope>IDENTIFICATION</scope>
</reference>
<dbReference type="GO" id="GO:0030425">
    <property type="term" value="C:dendrite"/>
    <property type="evidence" value="ECO:0007669"/>
    <property type="project" value="TreeGrafter"/>
</dbReference>
<comment type="similarity">
    <text evidence="8">Belongs to the insect chemoreceptor superfamily. Gustatory receptor (GR) family.</text>
</comment>
<dbReference type="AlphaFoldDB" id="A0A084WG56"/>
<evidence type="ECO:0000256" key="6">
    <source>
        <dbReference type="ARBA" id="ARBA00023170"/>
    </source>
</evidence>
<evidence type="ECO:0000256" key="1">
    <source>
        <dbReference type="ARBA" id="ARBA00004651"/>
    </source>
</evidence>
<evidence type="ECO:0000256" key="5">
    <source>
        <dbReference type="ARBA" id="ARBA00023136"/>
    </source>
</evidence>
<reference evidence="9 11" key="1">
    <citation type="journal article" date="2014" name="BMC Genomics">
        <title>Genome sequence of Anopheles sinensis provides insight into genetics basis of mosquito competence for malaria parasites.</title>
        <authorList>
            <person name="Zhou D."/>
            <person name="Zhang D."/>
            <person name="Ding G."/>
            <person name="Shi L."/>
            <person name="Hou Q."/>
            <person name="Ye Y."/>
            <person name="Xu Y."/>
            <person name="Zhou H."/>
            <person name="Xiong C."/>
            <person name="Li S."/>
            <person name="Yu J."/>
            <person name="Hong S."/>
            <person name="Yu X."/>
            <person name="Zou P."/>
            <person name="Chen C."/>
            <person name="Chang X."/>
            <person name="Wang W."/>
            <person name="Lv Y."/>
            <person name="Sun Y."/>
            <person name="Ma L."/>
            <person name="Shen B."/>
            <person name="Zhu C."/>
        </authorList>
    </citation>
    <scope>NUCLEOTIDE SEQUENCE [LARGE SCALE GENOMIC DNA]</scope>
</reference>
<dbReference type="EnsemblMetazoa" id="ASIC017201-RA">
    <property type="protein sequence ID" value="ASIC017201-PA"/>
    <property type="gene ID" value="ASIC017201"/>
</dbReference>
<keyword evidence="11" id="KW-1185">Reference proteome</keyword>
<dbReference type="Pfam" id="PF08395">
    <property type="entry name" value="7tm_7"/>
    <property type="match status" value="2"/>
</dbReference>
<keyword evidence="3 8" id="KW-0812">Transmembrane</keyword>
<dbReference type="OMA" id="YTIVECA"/>
<evidence type="ECO:0000256" key="8">
    <source>
        <dbReference type="RuleBase" id="RU363108"/>
    </source>
</evidence>
<dbReference type="GO" id="GO:0007165">
    <property type="term" value="P:signal transduction"/>
    <property type="evidence" value="ECO:0007669"/>
    <property type="project" value="UniProtKB-KW"/>
</dbReference>
<comment type="subcellular location">
    <subcellularLocation>
        <location evidence="1 8">Cell membrane</location>
        <topology evidence="1 8">Multi-pass membrane protein</topology>
    </subcellularLocation>
</comment>
<dbReference type="OrthoDB" id="6695098at2759"/>
<evidence type="ECO:0000256" key="7">
    <source>
        <dbReference type="ARBA" id="ARBA00023224"/>
    </source>
</evidence>